<dbReference type="PANTHER" id="PTHR22705">
    <property type="entry name" value="ZINC FINGER, ZZ DOMAIN CONTAINING 3"/>
    <property type="match status" value="1"/>
</dbReference>
<accession>A0AAN7H6V3</accession>
<feature type="compositionally biased region" description="Low complexity" evidence="1">
    <location>
        <begin position="43"/>
        <end position="60"/>
    </location>
</feature>
<sequence>MPGLSIATNADPATAKPRRGSNASRTSSPPRPPVSPITPPLRPTHLPAPAAPATDTNKPTIPDFAQGRPSFTHTTQTDQVGIVPPPAQPIDFESNPDVLALKSAISILQLQCARATADIQSLSRAKEAALADPDAFIADLQAGRVRTDGDPLFSGPGRGGLREDDSDDDDGDEEEEEDEDARSDEQAGTKETGTDIKSESAITDGTSRPQPPLRNSKRKGKQKPGAKGAVGKSPPWRILPKPQNIVRCPPINWAQYGVVGESLDKLHAEQLAAPTPGAPMVLGPGGTYEFKAGGSGGGDPAAPAGGGGEQPRRLLGIAAPYNPLRDKLEKKGKAGRR</sequence>
<feature type="compositionally biased region" description="Polar residues" evidence="1">
    <location>
        <begin position="69"/>
        <end position="79"/>
    </location>
</feature>
<evidence type="ECO:0000313" key="3">
    <source>
        <dbReference type="Proteomes" id="UP001303760"/>
    </source>
</evidence>
<feature type="compositionally biased region" description="Basic residues" evidence="1">
    <location>
        <begin position="215"/>
        <end position="224"/>
    </location>
</feature>
<keyword evidence="3" id="KW-1185">Reference proteome</keyword>
<dbReference type="InterPro" id="IPR037830">
    <property type="entry name" value="ZZZ3"/>
</dbReference>
<comment type="caution">
    <text evidence="2">The sequence shown here is derived from an EMBL/GenBank/DDBJ whole genome shotgun (WGS) entry which is preliminary data.</text>
</comment>
<feature type="compositionally biased region" description="Gly residues" evidence="1">
    <location>
        <begin position="293"/>
        <end position="309"/>
    </location>
</feature>
<reference evidence="2" key="1">
    <citation type="journal article" date="2023" name="Mol. Phylogenet. Evol.">
        <title>Genome-scale phylogeny and comparative genomics of the fungal order Sordariales.</title>
        <authorList>
            <person name="Hensen N."/>
            <person name="Bonometti L."/>
            <person name="Westerberg I."/>
            <person name="Brannstrom I.O."/>
            <person name="Guillou S."/>
            <person name="Cros-Aarteil S."/>
            <person name="Calhoun S."/>
            <person name="Haridas S."/>
            <person name="Kuo A."/>
            <person name="Mondo S."/>
            <person name="Pangilinan J."/>
            <person name="Riley R."/>
            <person name="LaButti K."/>
            <person name="Andreopoulos B."/>
            <person name="Lipzen A."/>
            <person name="Chen C."/>
            <person name="Yan M."/>
            <person name="Daum C."/>
            <person name="Ng V."/>
            <person name="Clum A."/>
            <person name="Steindorff A."/>
            <person name="Ohm R.A."/>
            <person name="Martin F."/>
            <person name="Silar P."/>
            <person name="Natvig D.O."/>
            <person name="Lalanne C."/>
            <person name="Gautier V."/>
            <person name="Ament-Velasquez S.L."/>
            <person name="Kruys A."/>
            <person name="Hutchinson M.I."/>
            <person name="Powell A.J."/>
            <person name="Barry K."/>
            <person name="Miller A.N."/>
            <person name="Grigoriev I.V."/>
            <person name="Debuchy R."/>
            <person name="Gladieux P."/>
            <person name="Hiltunen Thoren M."/>
            <person name="Johannesson H."/>
        </authorList>
    </citation>
    <scope>NUCLEOTIDE SEQUENCE</scope>
    <source>
        <strain evidence="2">CBS 532.94</strain>
    </source>
</reference>
<proteinExistence type="predicted"/>
<evidence type="ECO:0000256" key="1">
    <source>
        <dbReference type="SAM" id="MobiDB-lite"/>
    </source>
</evidence>
<dbReference type="EMBL" id="MU860119">
    <property type="protein sequence ID" value="KAK4237856.1"/>
    <property type="molecule type" value="Genomic_DNA"/>
</dbReference>
<dbReference type="AlphaFoldDB" id="A0AAN7H6V3"/>
<gene>
    <name evidence="2" type="ORF">C8A03DRAFT_34155</name>
</gene>
<organism evidence="2 3">
    <name type="scientific">Achaetomium macrosporum</name>
    <dbReference type="NCBI Taxonomy" id="79813"/>
    <lineage>
        <taxon>Eukaryota</taxon>
        <taxon>Fungi</taxon>
        <taxon>Dikarya</taxon>
        <taxon>Ascomycota</taxon>
        <taxon>Pezizomycotina</taxon>
        <taxon>Sordariomycetes</taxon>
        <taxon>Sordariomycetidae</taxon>
        <taxon>Sordariales</taxon>
        <taxon>Chaetomiaceae</taxon>
        <taxon>Achaetomium</taxon>
    </lineage>
</organism>
<reference evidence="2" key="2">
    <citation type="submission" date="2023-05" db="EMBL/GenBank/DDBJ databases">
        <authorList>
            <consortium name="Lawrence Berkeley National Laboratory"/>
            <person name="Steindorff A."/>
            <person name="Hensen N."/>
            <person name="Bonometti L."/>
            <person name="Westerberg I."/>
            <person name="Brannstrom I.O."/>
            <person name="Guillou S."/>
            <person name="Cros-Aarteil S."/>
            <person name="Calhoun S."/>
            <person name="Haridas S."/>
            <person name="Kuo A."/>
            <person name="Mondo S."/>
            <person name="Pangilinan J."/>
            <person name="Riley R."/>
            <person name="Labutti K."/>
            <person name="Andreopoulos B."/>
            <person name="Lipzen A."/>
            <person name="Chen C."/>
            <person name="Yanf M."/>
            <person name="Daum C."/>
            <person name="Ng V."/>
            <person name="Clum A."/>
            <person name="Ohm R."/>
            <person name="Martin F."/>
            <person name="Silar P."/>
            <person name="Natvig D."/>
            <person name="Lalanne C."/>
            <person name="Gautier V."/>
            <person name="Ament-Velasquez S.L."/>
            <person name="Kruys A."/>
            <person name="Hutchinson M.I."/>
            <person name="Powell A.J."/>
            <person name="Barry K."/>
            <person name="Miller A.N."/>
            <person name="Grigoriev I.V."/>
            <person name="Debuchy R."/>
            <person name="Gladieux P."/>
            <person name="Thoren M.H."/>
            <person name="Johannesson H."/>
        </authorList>
    </citation>
    <scope>NUCLEOTIDE SEQUENCE</scope>
    <source>
        <strain evidence="2">CBS 532.94</strain>
    </source>
</reference>
<feature type="compositionally biased region" description="Basic and acidic residues" evidence="1">
    <location>
        <begin position="183"/>
        <end position="198"/>
    </location>
</feature>
<name>A0AAN7H6V3_9PEZI</name>
<feature type="region of interest" description="Disordered" evidence="1">
    <location>
        <begin position="1"/>
        <end position="89"/>
    </location>
</feature>
<feature type="compositionally biased region" description="Basic and acidic residues" evidence="1">
    <location>
        <begin position="324"/>
        <end position="337"/>
    </location>
</feature>
<feature type="compositionally biased region" description="Acidic residues" evidence="1">
    <location>
        <begin position="164"/>
        <end position="182"/>
    </location>
</feature>
<evidence type="ECO:0000313" key="2">
    <source>
        <dbReference type="EMBL" id="KAK4237856.1"/>
    </source>
</evidence>
<feature type="compositionally biased region" description="Pro residues" evidence="1">
    <location>
        <begin position="29"/>
        <end position="42"/>
    </location>
</feature>
<protein>
    <submittedName>
        <fullName evidence="2">Uncharacterized protein</fullName>
    </submittedName>
</protein>
<feature type="region of interest" description="Disordered" evidence="1">
    <location>
        <begin position="291"/>
        <end position="337"/>
    </location>
</feature>
<dbReference type="PANTHER" id="PTHR22705:SF0">
    <property type="entry name" value="ZZ-TYPE ZINC FINGER-CONTAINING PROTEIN 3"/>
    <property type="match status" value="1"/>
</dbReference>
<feature type="region of interest" description="Disordered" evidence="1">
    <location>
        <begin position="141"/>
        <end position="243"/>
    </location>
</feature>
<dbReference type="Proteomes" id="UP001303760">
    <property type="component" value="Unassembled WGS sequence"/>
</dbReference>